<dbReference type="GO" id="GO:0006427">
    <property type="term" value="P:histidyl-tRNA aminoacylation"/>
    <property type="evidence" value="ECO:0007669"/>
    <property type="project" value="InterPro"/>
</dbReference>
<evidence type="ECO:0000256" key="5">
    <source>
        <dbReference type="ARBA" id="ARBA00022741"/>
    </source>
</evidence>
<feature type="binding site" evidence="10">
    <location>
        <position position="177"/>
    </location>
    <ligand>
        <name>L-histidine</name>
        <dbReference type="ChEBI" id="CHEBI:57595"/>
    </ligand>
</feature>
<dbReference type="InterPro" id="IPR015807">
    <property type="entry name" value="His-tRNA-ligase"/>
</dbReference>
<evidence type="ECO:0000259" key="11">
    <source>
        <dbReference type="PROSITE" id="PS50862"/>
    </source>
</evidence>
<dbReference type="PANTHER" id="PTHR11476">
    <property type="entry name" value="HISTIDYL-TRNA SYNTHETASE"/>
    <property type="match status" value="1"/>
</dbReference>
<feature type="binding site" evidence="10">
    <location>
        <begin position="324"/>
        <end position="325"/>
    </location>
    <ligand>
        <name>L-histidine</name>
        <dbReference type="ChEBI" id="CHEBI:57595"/>
    </ligand>
</feature>
<dbReference type="AlphaFoldDB" id="A0AA36GZP0"/>
<feature type="domain" description="Aminoacyl-transfer RNA synthetases class-II family profile" evidence="11">
    <location>
        <begin position="64"/>
        <end position="417"/>
    </location>
</feature>
<dbReference type="Pfam" id="PF03129">
    <property type="entry name" value="HGTP_anticodon"/>
    <property type="match status" value="1"/>
</dbReference>
<dbReference type="NCBIfam" id="TIGR00442">
    <property type="entry name" value="hisS"/>
    <property type="match status" value="1"/>
</dbReference>
<protein>
    <recommendedName>
        <fullName evidence="2">histidine--tRNA ligase</fullName>
        <ecNumber evidence="2">6.1.1.21</ecNumber>
    </recommendedName>
</protein>
<dbReference type="Gene3D" id="3.30.930.10">
    <property type="entry name" value="Bira Bifunctional Protein, Domain 2"/>
    <property type="match status" value="1"/>
</dbReference>
<dbReference type="EC" id="6.1.1.21" evidence="2"/>
<dbReference type="GO" id="GO:0004821">
    <property type="term" value="F:histidine-tRNA ligase activity"/>
    <property type="evidence" value="ECO:0007669"/>
    <property type="project" value="UniProtKB-EC"/>
</dbReference>
<evidence type="ECO:0000256" key="9">
    <source>
        <dbReference type="ARBA" id="ARBA00047639"/>
    </source>
</evidence>
<dbReference type="GO" id="GO:0003723">
    <property type="term" value="F:RNA binding"/>
    <property type="evidence" value="ECO:0007669"/>
    <property type="project" value="TreeGrafter"/>
</dbReference>
<evidence type="ECO:0000259" key="12">
    <source>
        <dbReference type="PROSITE" id="PS51185"/>
    </source>
</evidence>
<name>A0AA36GZP0_CYLNA</name>
<dbReference type="Gene3D" id="3.40.50.800">
    <property type="entry name" value="Anticodon-binding domain"/>
    <property type="match status" value="1"/>
</dbReference>
<sequence length="516" mass="58304">MDEAELKVLQEEIKAMGDEIRSLKTEKADPTLIKAKIAAMLEKKKLLGDGQADQGKFVLKTPKGTRDYGPKSMAVRESVLKVVVDAFKRHGAETIDTPVFELRDVLMGKYGEEGGKLVYDLQDQGGELLSLRYDLTVPFARYLAMNKISNIKRYHIAKVYRRDQPVMTRGRYREFYQCDFDIAGQYDLMIPEAECLKIVDEVLSKLEIGEFFVKLNHRYLLEGMFAACGAGADQFKTVCSSIDKLDKVPWCEVEEELIKEKGLTKENTEKLGQFVRLREFNPSMDSLDLLDKLMEFEDLSKNPKFKKGVDELKFDPSLARGLDYYTGAIYEAVVPKALEGVSLEANGEEQKGLPVGVGSVAAGGRYDELVGNFIGPTGSKGKEKRQDVPCVGVSFGIERLFAIMEAKMQIEQMQVRTTETQVFIASAQKNLLQERMKLCGQLWNEGFKVEMAYKANPKLLTQLQYCEDRLIPYVLIVGERELQEGVIKLRNVKTREEQDVPLAKLADILRSHLNSL</sequence>
<evidence type="ECO:0000256" key="7">
    <source>
        <dbReference type="ARBA" id="ARBA00022917"/>
    </source>
</evidence>
<dbReference type="InterPro" id="IPR004154">
    <property type="entry name" value="Anticodon-bd"/>
</dbReference>
<keyword evidence="3" id="KW-0963">Cytoplasm</keyword>
<keyword evidence="4" id="KW-0436">Ligase</keyword>
<dbReference type="Pfam" id="PF13393">
    <property type="entry name" value="tRNA-synt_His"/>
    <property type="match status" value="1"/>
</dbReference>
<dbReference type="GO" id="GO:0032543">
    <property type="term" value="P:mitochondrial translation"/>
    <property type="evidence" value="ECO:0007669"/>
    <property type="project" value="TreeGrafter"/>
</dbReference>
<evidence type="ECO:0000256" key="8">
    <source>
        <dbReference type="ARBA" id="ARBA00023146"/>
    </source>
</evidence>
<dbReference type="Gene3D" id="1.10.287.10">
    <property type="entry name" value="S15/NS1, RNA-binding"/>
    <property type="match status" value="1"/>
</dbReference>
<keyword evidence="7" id="KW-0648">Protein biosynthesis</keyword>
<dbReference type="EMBL" id="CATQJL010000305">
    <property type="protein sequence ID" value="CAJ0601077.1"/>
    <property type="molecule type" value="Genomic_DNA"/>
</dbReference>
<dbReference type="PROSITE" id="PS51185">
    <property type="entry name" value="WHEP_TRS_2"/>
    <property type="match status" value="1"/>
</dbReference>
<dbReference type="InterPro" id="IPR045864">
    <property type="entry name" value="aa-tRNA-synth_II/BPL/LPL"/>
</dbReference>
<evidence type="ECO:0000256" key="4">
    <source>
        <dbReference type="ARBA" id="ARBA00022598"/>
    </source>
</evidence>
<dbReference type="CDD" id="cd00773">
    <property type="entry name" value="HisRS-like_core"/>
    <property type="match status" value="1"/>
</dbReference>
<feature type="binding site" evidence="10">
    <location>
        <position position="161"/>
    </location>
    <ligand>
        <name>L-histidine</name>
        <dbReference type="ChEBI" id="CHEBI:57595"/>
    </ligand>
</feature>
<dbReference type="InterPro" id="IPR000738">
    <property type="entry name" value="WHEP-TRS_dom"/>
</dbReference>
<dbReference type="GO" id="GO:0005739">
    <property type="term" value="C:mitochondrion"/>
    <property type="evidence" value="ECO:0007669"/>
    <property type="project" value="TreeGrafter"/>
</dbReference>
<feature type="binding site" evidence="10">
    <location>
        <position position="181"/>
    </location>
    <ligand>
        <name>L-histidine</name>
        <dbReference type="ChEBI" id="CHEBI:57595"/>
    </ligand>
</feature>
<dbReference type="SUPFAM" id="SSF52954">
    <property type="entry name" value="Class II aaRS ABD-related"/>
    <property type="match status" value="1"/>
</dbReference>
<accession>A0AA36GZP0</accession>
<dbReference type="SUPFAM" id="SSF55681">
    <property type="entry name" value="Class II aaRS and biotin synthetases"/>
    <property type="match status" value="1"/>
</dbReference>
<feature type="domain" description="WHEP-TRS" evidence="12">
    <location>
        <begin position="5"/>
        <end position="61"/>
    </location>
</feature>
<dbReference type="InterPro" id="IPR009068">
    <property type="entry name" value="uS15_NS1_RNA-bd_sf"/>
</dbReference>
<dbReference type="InterPro" id="IPR041715">
    <property type="entry name" value="HisRS-like_core"/>
</dbReference>
<dbReference type="CDD" id="cd00859">
    <property type="entry name" value="HisRS_anticodon"/>
    <property type="match status" value="1"/>
</dbReference>
<comment type="catalytic activity">
    <reaction evidence="9">
        <text>tRNA(His) + L-histidine + ATP = L-histidyl-tRNA(His) + AMP + diphosphate + H(+)</text>
        <dbReference type="Rhea" id="RHEA:17313"/>
        <dbReference type="Rhea" id="RHEA-COMP:9665"/>
        <dbReference type="Rhea" id="RHEA-COMP:9689"/>
        <dbReference type="ChEBI" id="CHEBI:15378"/>
        <dbReference type="ChEBI" id="CHEBI:30616"/>
        <dbReference type="ChEBI" id="CHEBI:33019"/>
        <dbReference type="ChEBI" id="CHEBI:57595"/>
        <dbReference type="ChEBI" id="CHEBI:78442"/>
        <dbReference type="ChEBI" id="CHEBI:78527"/>
        <dbReference type="ChEBI" id="CHEBI:456215"/>
        <dbReference type="EC" id="6.1.1.21"/>
    </reaction>
</comment>
<dbReference type="InterPro" id="IPR006195">
    <property type="entry name" value="aa-tRNA-synth_II"/>
</dbReference>
<dbReference type="PIRSF" id="PIRSF001549">
    <property type="entry name" value="His-tRNA_synth"/>
    <property type="match status" value="1"/>
</dbReference>
<dbReference type="FunFam" id="3.40.50.800:FF:000008">
    <property type="entry name" value="histidine--tRNA ligase, cytoplasmic isoform X1"/>
    <property type="match status" value="1"/>
</dbReference>
<evidence type="ECO:0000256" key="6">
    <source>
        <dbReference type="ARBA" id="ARBA00022840"/>
    </source>
</evidence>
<dbReference type="InterPro" id="IPR036621">
    <property type="entry name" value="Anticodon-bd_dom_sf"/>
</dbReference>
<evidence type="ECO:0000256" key="1">
    <source>
        <dbReference type="ARBA" id="ARBA00008226"/>
    </source>
</evidence>
<evidence type="ECO:0000256" key="10">
    <source>
        <dbReference type="PIRSR" id="PIRSR001549-1"/>
    </source>
</evidence>
<feature type="binding site" evidence="10">
    <location>
        <position position="320"/>
    </location>
    <ligand>
        <name>L-histidine</name>
        <dbReference type="ChEBI" id="CHEBI:57595"/>
    </ligand>
</feature>
<dbReference type="FunFam" id="3.30.930.10:FF:000061">
    <property type="entry name" value="Histidine--tRNA ligase, cytoplasmic"/>
    <property type="match status" value="1"/>
</dbReference>
<dbReference type="PROSITE" id="PS50862">
    <property type="entry name" value="AA_TRNA_LIGASE_II"/>
    <property type="match status" value="1"/>
</dbReference>
<keyword evidence="5" id="KW-0547">Nucleotide-binding</keyword>
<dbReference type="GO" id="GO:0005829">
    <property type="term" value="C:cytosol"/>
    <property type="evidence" value="ECO:0007669"/>
    <property type="project" value="TreeGrafter"/>
</dbReference>
<dbReference type="InterPro" id="IPR004516">
    <property type="entry name" value="HisRS/HisZ"/>
</dbReference>
<dbReference type="InterPro" id="IPR033656">
    <property type="entry name" value="HisRS_anticodon"/>
</dbReference>
<comment type="caution">
    <text evidence="13">The sequence shown here is derived from an EMBL/GenBank/DDBJ whole genome shotgun (WGS) entry which is preliminary data.</text>
</comment>
<dbReference type="PANTHER" id="PTHR11476:SF7">
    <property type="entry name" value="HISTIDINE--TRNA LIGASE"/>
    <property type="match status" value="1"/>
</dbReference>
<evidence type="ECO:0000313" key="14">
    <source>
        <dbReference type="Proteomes" id="UP001176961"/>
    </source>
</evidence>
<keyword evidence="8" id="KW-0030">Aminoacyl-tRNA synthetase</keyword>
<comment type="similarity">
    <text evidence="1">Belongs to the class-II aminoacyl-tRNA synthetase family.</text>
</comment>
<evidence type="ECO:0000256" key="2">
    <source>
        <dbReference type="ARBA" id="ARBA00012815"/>
    </source>
</evidence>
<feature type="binding site" evidence="10">
    <location>
        <begin position="134"/>
        <end position="136"/>
    </location>
    <ligand>
        <name>L-histidine</name>
        <dbReference type="ChEBI" id="CHEBI:57595"/>
    </ligand>
</feature>
<evidence type="ECO:0000313" key="13">
    <source>
        <dbReference type="EMBL" id="CAJ0601077.1"/>
    </source>
</evidence>
<reference evidence="13" key="1">
    <citation type="submission" date="2023-07" db="EMBL/GenBank/DDBJ databases">
        <authorList>
            <consortium name="CYATHOMIX"/>
        </authorList>
    </citation>
    <scope>NUCLEOTIDE SEQUENCE</scope>
    <source>
        <strain evidence="13">N/A</strain>
    </source>
</reference>
<dbReference type="GO" id="GO:0005524">
    <property type="term" value="F:ATP binding"/>
    <property type="evidence" value="ECO:0007669"/>
    <property type="project" value="UniProtKB-KW"/>
</dbReference>
<dbReference type="GO" id="GO:0002119">
    <property type="term" value="P:nematode larval development"/>
    <property type="evidence" value="ECO:0007669"/>
    <property type="project" value="TreeGrafter"/>
</dbReference>
<gene>
    <name evidence="13" type="ORF">CYNAS_LOCUS13060</name>
</gene>
<dbReference type="Proteomes" id="UP001176961">
    <property type="component" value="Unassembled WGS sequence"/>
</dbReference>
<organism evidence="13 14">
    <name type="scientific">Cylicocyclus nassatus</name>
    <name type="common">Nematode worm</name>
    <dbReference type="NCBI Taxonomy" id="53992"/>
    <lineage>
        <taxon>Eukaryota</taxon>
        <taxon>Metazoa</taxon>
        <taxon>Ecdysozoa</taxon>
        <taxon>Nematoda</taxon>
        <taxon>Chromadorea</taxon>
        <taxon>Rhabditida</taxon>
        <taxon>Rhabditina</taxon>
        <taxon>Rhabditomorpha</taxon>
        <taxon>Strongyloidea</taxon>
        <taxon>Strongylidae</taxon>
        <taxon>Cylicocyclus</taxon>
    </lineage>
</organism>
<proteinExistence type="inferred from homology"/>
<keyword evidence="6" id="KW-0067">ATP-binding</keyword>
<evidence type="ECO:0000256" key="3">
    <source>
        <dbReference type="ARBA" id="ARBA00022490"/>
    </source>
</evidence>
<dbReference type="SUPFAM" id="SSF47060">
    <property type="entry name" value="S15/NS1 RNA-binding domain"/>
    <property type="match status" value="1"/>
</dbReference>
<keyword evidence="14" id="KW-1185">Reference proteome</keyword>